<protein>
    <submittedName>
        <fullName evidence="1">Uncharacterized protein</fullName>
    </submittedName>
</protein>
<comment type="caution">
    <text evidence="1">The sequence shown here is derived from an EMBL/GenBank/DDBJ whole genome shotgun (WGS) entry which is preliminary data.</text>
</comment>
<dbReference type="Proteomes" id="UP001055879">
    <property type="component" value="Linkage Group LG16"/>
</dbReference>
<sequence>MKPRLHPSPTVFLFTVILVVVVRFSAIWCQGTSRYDACGESVECGNNQLEYPFWGSDRPAYCGHMGFQLNCRSDVFILNYESVDYRVLQMDSSKKTISVARNNLWATECPQYLHNTTYNTTLFNDNNFGQEDVSLYYGCNSTVPTFPIGLSSTNEFSCNVNGTESDSYCYNI</sequence>
<evidence type="ECO:0000313" key="1">
    <source>
        <dbReference type="EMBL" id="KAI3669638.1"/>
    </source>
</evidence>
<keyword evidence="2" id="KW-1185">Reference proteome</keyword>
<name>A0ACB8XMK8_ARCLA</name>
<evidence type="ECO:0000313" key="2">
    <source>
        <dbReference type="Proteomes" id="UP001055879"/>
    </source>
</evidence>
<gene>
    <name evidence="1" type="ORF">L6452_40947</name>
</gene>
<accession>A0ACB8XMK8</accession>
<dbReference type="EMBL" id="CM042062">
    <property type="protein sequence ID" value="KAI3669638.1"/>
    <property type="molecule type" value="Genomic_DNA"/>
</dbReference>
<proteinExistence type="predicted"/>
<reference evidence="2" key="1">
    <citation type="journal article" date="2022" name="Mol. Ecol. Resour.">
        <title>The genomes of chicory, endive, great burdock and yacon provide insights into Asteraceae palaeo-polyploidization history and plant inulin production.</title>
        <authorList>
            <person name="Fan W."/>
            <person name="Wang S."/>
            <person name="Wang H."/>
            <person name="Wang A."/>
            <person name="Jiang F."/>
            <person name="Liu H."/>
            <person name="Zhao H."/>
            <person name="Xu D."/>
            <person name="Zhang Y."/>
        </authorList>
    </citation>
    <scope>NUCLEOTIDE SEQUENCE [LARGE SCALE GENOMIC DNA]</scope>
    <source>
        <strain evidence="2">cv. Niubang</strain>
    </source>
</reference>
<organism evidence="1 2">
    <name type="scientific">Arctium lappa</name>
    <name type="common">Greater burdock</name>
    <name type="synonym">Lappa major</name>
    <dbReference type="NCBI Taxonomy" id="4217"/>
    <lineage>
        <taxon>Eukaryota</taxon>
        <taxon>Viridiplantae</taxon>
        <taxon>Streptophyta</taxon>
        <taxon>Embryophyta</taxon>
        <taxon>Tracheophyta</taxon>
        <taxon>Spermatophyta</taxon>
        <taxon>Magnoliopsida</taxon>
        <taxon>eudicotyledons</taxon>
        <taxon>Gunneridae</taxon>
        <taxon>Pentapetalae</taxon>
        <taxon>asterids</taxon>
        <taxon>campanulids</taxon>
        <taxon>Asterales</taxon>
        <taxon>Asteraceae</taxon>
        <taxon>Carduoideae</taxon>
        <taxon>Cardueae</taxon>
        <taxon>Arctiinae</taxon>
        <taxon>Arctium</taxon>
    </lineage>
</organism>
<reference evidence="1 2" key="2">
    <citation type="journal article" date="2022" name="Mol. Ecol. Resour.">
        <title>The genomes of chicory, endive, great burdock and yacon provide insights into Asteraceae paleo-polyploidization history and plant inulin production.</title>
        <authorList>
            <person name="Fan W."/>
            <person name="Wang S."/>
            <person name="Wang H."/>
            <person name="Wang A."/>
            <person name="Jiang F."/>
            <person name="Liu H."/>
            <person name="Zhao H."/>
            <person name="Xu D."/>
            <person name="Zhang Y."/>
        </authorList>
    </citation>
    <scope>NUCLEOTIDE SEQUENCE [LARGE SCALE GENOMIC DNA]</scope>
    <source>
        <strain evidence="2">cv. Niubang</strain>
    </source>
</reference>